<evidence type="ECO:0000256" key="6">
    <source>
        <dbReference type="ARBA" id="ARBA00023004"/>
    </source>
</evidence>
<keyword evidence="7" id="KW-0411">Iron-sulfur</keyword>
<dbReference type="PANTHER" id="PTHR43578:SF3">
    <property type="entry name" value="NADH-QUINONE OXIDOREDUCTASE SUBUNIT F"/>
    <property type="match status" value="1"/>
</dbReference>
<name>A0A8T6BL18_ECOLX</name>
<proteinExistence type="predicted"/>
<evidence type="ECO:0000313" key="12">
    <source>
        <dbReference type="Proteomes" id="UP000447081"/>
    </source>
</evidence>
<dbReference type="SUPFAM" id="SSF142019">
    <property type="entry name" value="Nqo1 FMN-binding domain-like"/>
    <property type="match status" value="1"/>
</dbReference>
<dbReference type="InterPro" id="IPR037225">
    <property type="entry name" value="Nuo51_FMN-bd_sf"/>
</dbReference>
<protein>
    <recommendedName>
        <fullName evidence="2">NADH-quinone oxidoreductase subunit F</fullName>
    </recommendedName>
    <alternativeName>
        <fullName evidence="8">NADH dehydrogenase I subunit F</fullName>
    </alternativeName>
    <alternativeName>
        <fullName evidence="9">NDH-1 subunit F</fullName>
    </alternativeName>
</protein>
<dbReference type="GO" id="GO:0046872">
    <property type="term" value="F:metal ion binding"/>
    <property type="evidence" value="ECO:0007669"/>
    <property type="project" value="UniProtKB-KW"/>
</dbReference>
<reference evidence="11 12" key="1">
    <citation type="submission" date="2019-12" db="EMBL/GenBank/DDBJ databases">
        <title>Enteriobacteria Tanzani isolates_10434.</title>
        <authorList>
            <person name="Subbiah M."/>
            <person name="Call D."/>
        </authorList>
    </citation>
    <scope>NUCLEOTIDE SEQUENCE [LARGE SCALE GENOMIC DNA]</scope>
    <source>
        <strain evidence="11 12">10434wG3</strain>
    </source>
</reference>
<sequence length="115" mass="13118">MKNIIRTPETHPLTWRLRDDKQPVWLDEYRCKNGYEGARKALTGLSPDEIVNQVKDAGLKGRGGAGFSTGLKWSLMPKDESMNIRYLLCNADEMEPGTYKDRLLMEQLPHLLVEG</sequence>
<evidence type="ECO:0000256" key="1">
    <source>
        <dbReference type="ARBA" id="ARBA00001917"/>
    </source>
</evidence>
<evidence type="ECO:0000256" key="3">
    <source>
        <dbReference type="ARBA" id="ARBA00022485"/>
    </source>
</evidence>
<comment type="caution">
    <text evidence="11">The sequence shown here is derived from an EMBL/GenBank/DDBJ whole genome shotgun (WGS) entry which is preliminary data.</text>
</comment>
<keyword evidence="5" id="KW-1278">Translocase</keyword>
<dbReference type="Pfam" id="PF01512">
    <property type="entry name" value="Complex1_51K"/>
    <property type="match status" value="1"/>
</dbReference>
<organism evidence="11 12">
    <name type="scientific">Escherichia coli</name>
    <dbReference type="NCBI Taxonomy" id="562"/>
    <lineage>
        <taxon>Bacteria</taxon>
        <taxon>Pseudomonadati</taxon>
        <taxon>Pseudomonadota</taxon>
        <taxon>Gammaproteobacteria</taxon>
        <taxon>Enterobacterales</taxon>
        <taxon>Enterobacteriaceae</taxon>
        <taxon>Escherichia</taxon>
    </lineage>
</organism>
<dbReference type="Gene3D" id="6.10.250.1450">
    <property type="match status" value="1"/>
</dbReference>
<dbReference type="Gene3D" id="3.40.50.11540">
    <property type="entry name" value="NADH-ubiquinone oxidoreductase 51kDa subunit"/>
    <property type="match status" value="1"/>
</dbReference>
<evidence type="ECO:0000256" key="5">
    <source>
        <dbReference type="ARBA" id="ARBA00022967"/>
    </source>
</evidence>
<comment type="cofactor">
    <cofactor evidence="1">
        <name>FMN</name>
        <dbReference type="ChEBI" id="CHEBI:58210"/>
    </cofactor>
</comment>
<gene>
    <name evidence="11" type="ORF">GRW24_09070</name>
</gene>
<evidence type="ECO:0000313" key="11">
    <source>
        <dbReference type="EMBL" id="MXJ08625.1"/>
    </source>
</evidence>
<dbReference type="PANTHER" id="PTHR43578">
    <property type="entry name" value="NADH-QUINONE OXIDOREDUCTASE SUBUNIT F"/>
    <property type="match status" value="1"/>
</dbReference>
<evidence type="ECO:0000256" key="4">
    <source>
        <dbReference type="ARBA" id="ARBA00022723"/>
    </source>
</evidence>
<dbReference type="Proteomes" id="UP000447081">
    <property type="component" value="Unassembled WGS sequence"/>
</dbReference>
<accession>A0A8T6BL18</accession>
<dbReference type="GO" id="GO:0051539">
    <property type="term" value="F:4 iron, 4 sulfur cluster binding"/>
    <property type="evidence" value="ECO:0007669"/>
    <property type="project" value="UniProtKB-KW"/>
</dbReference>
<evidence type="ECO:0000256" key="7">
    <source>
        <dbReference type="ARBA" id="ARBA00023014"/>
    </source>
</evidence>
<dbReference type="InterPro" id="IPR011538">
    <property type="entry name" value="Nuo51_FMN-bd"/>
</dbReference>
<evidence type="ECO:0000256" key="9">
    <source>
        <dbReference type="ARBA" id="ARBA00032787"/>
    </source>
</evidence>
<keyword evidence="4" id="KW-0479">Metal-binding</keyword>
<feature type="domain" description="NADH-ubiquinone oxidoreductase 51kDa subunit FMN-binding" evidence="10">
    <location>
        <begin position="54"/>
        <end position="115"/>
    </location>
</feature>
<feature type="non-terminal residue" evidence="11">
    <location>
        <position position="115"/>
    </location>
</feature>
<dbReference type="AlphaFoldDB" id="A0A8T6BL18"/>
<evidence type="ECO:0000256" key="2">
    <source>
        <dbReference type="ARBA" id="ARBA00019901"/>
    </source>
</evidence>
<evidence type="ECO:0000256" key="8">
    <source>
        <dbReference type="ARBA" id="ARBA00031578"/>
    </source>
</evidence>
<keyword evidence="3" id="KW-0004">4Fe-4S</keyword>
<keyword evidence="6" id="KW-0408">Iron</keyword>
<evidence type="ECO:0000259" key="10">
    <source>
        <dbReference type="Pfam" id="PF01512"/>
    </source>
</evidence>
<dbReference type="EMBL" id="WUIG01000114">
    <property type="protein sequence ID" value="MXJ08625.1"/>
    <property type="molecule type" value="Genomic_DNA"/>
</dbReference>